<organism evidence="5 6">
    <name type="scientific">Methylomonas methanica</name>
    <dbReference type="NCBI Taxonomy" id="421"/>
    <lineage>
        <taxon>Bacteria</taxon>
        <taxon>Pseudomonadati</taxon>
        <taxon>Pseudomonadota</taxon>
        <taxon>Gammaproteobacteria</taxon>
        <taxon>Methylococcales</taxon>
        <taxon>Methylococcaceae</taxon>
        <taxon>Methylomonas</taxon>
    </lineage>
</organism>
<dbReference type="PIRSF" id="PIRSF006806">
    <property type="entry name" value="FTHF_cligase"/>
    <property type="match status" value="1"/>
</dbReference>
<keyword evidence="6" id="KW-1185">Reference proteome</keyword>
<name>A0ABY2CX44_METMH</name>
<dbReference type="PANTHER" id="PTHR23407:SF1">
    <property type="entry name" value="5-FORMYLTETRAHYDROFOLATE CYCLO-LIGASE"/>
    <property type="match status" value="1"/>
</dbReference>
<dbReference type="InterPro" id="IPR037171">
    <property type="entry name" value="NagB/RpiA_transferase-like"/>
</dbReference>
<keyword evidence="3 4" id="KW-0067">ATP-binding</keyword>
<gene>
    <name evidence="5" type="ORF">EDE11_102309</name>
</gene>
<keyword evidence="4" id="KW-0479">Metal-binding</keyword>
<evidence type="ECO:0000256" key="2">
    <source>
        <dbReference type="ARBA" id="ARBA00022741"/>
    </source>
</evidence>
<evidence type="ECO:0000313" key="6">
    <source>
        <dbReference type="Proteomes" id="UP000295649"/>
    </source>
</evidence>
<keyword evidence="4" id="KW-0460">Magnesium</keyword>
<dbReference type="SUPFAM" id="SSF100950">
    <property type="entry name" value="NagB/RpiA/CoA transferase-like"/>
    <property type="match status" value="1"/>
</dbReference>
<evidence type="ECO:0000256" key="3">
    <source>
        <dbReference type="ARBA" id="ARBA00022840"/>
    </source>
</evidence>
<dbReference type="InterPro" id="IPR024185">
    <property type="entry name" value="FTHF_cligase-like_sf"/>
</dbReference>
<dbReference type="EC" id="6.3.3.2" evidence="4"/>
<dbReference type="PANTHER" id="PTHR23407">
    <property type="entry name" value="ATPASE INHIBITOR/5-FORMYLTETRAHYDROFOLATE CYCLO-LIGASE"/>
    <property type="match status" value="1"/>
</dbReference>
<comment type="similarity">
    <text evidence="1 4">Belongs to the 5-formyltetrahydrofolate cyclo-ligase family.</text>
</comment>
<evidence type="ECO:0000313" key="5">
    <source>
        <dbReference type="EMBL" id="TCV87804.1"/>
    </source>
</evidence>
<keyword evidence="2 4" id="KW-0547">Nucleotide-binding</keyword>
<reference evidence="5 6" key="1">
    <citation type="submission" date="2019-03" db="EMBL/GenBank/DDBJ databases">
        <title>Systems level insights into methane cycling in arid and semi-arid ecosystems.</title>
        <authorList>
            <person name="Kalyuzhnaya M."/>
        </authorList>
    </citation>
    <scope>NUCLEOTIDE SEQUENCE [LARGE SCALE GENOMIC DNA]</scope>
    <source>
        <strain evidence="5 6">S-1</strain>
    </source>
</reference>
<dbReference type="Pfam" id="PF01812">
    <property type="entry name" value="5-FTHF_cyc-lig"/>
    <property type="match status" value="1"/>
</dbReference>
<dbReference type="Proteomes" id="UP000295649">
    <property type="component" value="Unassembled WGS sequence"/>
</dbReference>
<comment type="catalytic activity">
    <reaction evidence="4">
        <text>(6S)-5-formyl-5,6,7,8-tetrahydrofolate + ATP = (6R)-5,10-methenyltetrahydrofolate + ADP + phosphate</text>
        <dbReference type="Rhea" id="RHEA:10488"/>
        <dbReference type="ChEBI" id="CHEBI:30616"/>
        <dbReference type="ChEBI" id="CHEBI:43474"/>
        <dbReference type="ChEBI" id="CHEBI:57455"/>
        <dbReference type="ChEBI" id="CHEBI:57457"/>
        <dbReference type="ChEBI" id="CHEBI:456216"/>
        <dbReference type="EC" id="6.3.3.2"/>
    </reaction>
</comment>
<accession>A0ABY2CX44</accession>
<dbReference type="Gene3D" id="3.40.50.10420">
    <property type="entry name" value="NagB/RpiA/CoA transferase-like"/>
    <property type="match status" value="1"/>
</dbReference>
<comment type="caution">
    <text evidence="5">The sequence shown here is derived from an EMBL/GenBank/DDBJ whole genome shotgun (WGS) entry which is preliminary data.</text>
</comment>
<sequence length="211" mass="24174">MSKLWHIAVRMNKAEQRQIAYAARNAQADKDTVSTKICRRVREQPWYQGAQTVMWYLHCRSEVRTLAAVVAELDSDKRIVVPYCMVDAEGQKQLGLWHLESLAELQPGMWNILEPPRERWSEQGKQFRADELDVVVVPGVAFDQQGGRLGNGAGYYDRLLQKVRPDAVLAAIGYEAQLLPQVVVDEYDVFMDFVVTEQAVYSGKRRTCRRT</sequence>
<dbReference type="InterPro" id="IPR002698">
    <property type="entry name" value="FTHF_cligase"/>
</dbReference>
<dbReference type="NCBIfam" id="TIGR02727">
    <property type="entry name" value="MTHFS_bact"/>
    <property type="match status" value="1"/>
</dbReference>
<comment type="cofactor">
    <cofactor evidence="4">
        <name>Mg(2+)</name>
        <dbReference type="ChEBI" id="CHEBI:18420"/>
    </cofactor>
</comment>
<dbReference type="EMBL" id="SMCN01000002">
    <property type="protein sequence ID" value="TCV87804.1"/>
    <property type="molecule type" value="Genomic_DNA"/>
</dbReference>
<protein>
    <recommendedName>
        <fullName evidence="4">5-formyltetrahydrofolate cyclo-ligase</fullName>
        <ecNumber evidence="4">6.3.3.2</ecNumber>
    </recommendedName>
</protein>
<proteinExistence type="inferred from homology"/>
<evidence type="ECO:0000256" key="4">
    <source>
        <dbReference type="RuleBase" id="RU361279"/>
    </source>
</evidence>
<evidence type="ECO:0000256" key="1">
    <source>
        <dbReference type="ARBA" id="ARBA00010638"/>
    </source>
</evidence>